<dbReference type="Pfam" id="PF03067">
    <property type="entry name" value="LPMO_10"/>
    <property type="match status" value="1"/>
</dbReference>
<dbReference type="EMBL" id="JAIRBT010000006">
    <property type="protein sequence ID" value="MBZ6065864.1"/>
    <property type="molecule type" value="Genomic_DNA"/>
</dbReference>
<dbReference type="InterPro" id="IPR054063">
    <property type="entry name" value="GbpA_D3"/>
</dbReference>
<gene>
    <name evidence="8" type="primary">gbpA</name>
    <name evidence="8" type="ORF">LA374_06565</name>
</gene>
<protein>
    <submittedName>
        <fullName evidence="8">N-acetylglucosamine-binding protein GbpA</fullName>
    </submittedName>
</protein>
<evidence type="ECO:0000259" key="5">
    <source>
        <dbReference type="Pfam" id="PF03067"/>
    </source>
</evidence>
<evidence type="ECO:0000256" key="4">
    <source>
        <dbReference type="SAM" id="SignalP"/>
    </source>
</evidence>
<keyword evidence="9" id="KW-1185">Reference proteome</keyword>
<dbReference type="InterPro" id="IPR004302">
    <property type="entry name" value="Cellulose/chitin-bd_N"/>
</dbReference>
<reference evidence="8 9" key="1">
    <citation type="submission" date="2021-09" db="EMBL/GenBank/DDBJ databases">
        <title>Aeromonas schubertii isolated from Asian sea bass.</title>
        <authorList>
            <person name="Pinpimai K."/>
        </authorList>
    </citation>
    <scope>NUCLEOTIDE SEQUENCE [LARGE SCALE GENOMIC DNA]</scope>
    <source>
        <strain evidence="8 9">CHULA2021a</strain>
    </source>
</reference>
<keyword evidence="3 4" id="KW-0732">Signal</keyword>
<dbReference type="SUPFAM" id="SSF81296">
    <property type="entry name" value="E set domains"/>
    <property type="match status" value="1"/>
</dbReference>
<proteinExistence type="predicted"/>
<evidence type="ECO:0000259" key="7">
    <source>
        <dbReference type="Pfam" id="PF21868"/>
    </source>
</evidence>
<dbReference type="InterPro" id="IPR051024">
    <property type="entry name" value="GlcNAc_Chitin_IntDeg"/>
</dbReference>
<organism evidence="8 9">
    <name type="scientific">Aeromonas schubertii</name>
    <dbReference type="NCBI Taxonomy" id="652"/>
    <lineage>
        <taxon>Bacteria</taxon>
        <taxon>Pseudomonadati</taxon>
        <taxon>Pseudomonadota</taxon>
        <taxon>Gammaproteobacteria</taxon>
        <taxon>Aeromonadales</taxon>
        <taxon>Aeromonadaceae</taxon>
        <taxon>Aeromonas</taxon>
    </lineage>
</organism>
<dbReference type="Pfam" id="PF21868">
    <property type="entry name" value="GbpA_D3"/>
    <property type="match status" value="1"/>
</dbReference>
<dbReference type="NCBIfam" id="NF009690">
    <property type="entry name" value="PRK13211.1"/>
    <property type="match status" value="1"/>
</dbReference>
<accession>A0ABS7VAD8</accession>
<feature type="signal peptide" evidence="4">
    <location>
        <begin position="1"/>
        <end position="23"/>
    </location>
</feature>
<dbReference type="Gene3D" id="3.30.70.2150">
    <property type="match status" value="1"/>
</dbReference>
<dbReference type="Gene3D" id="2.70.50.50">
    <property type="entry name" value="chitin-binding protein cbp21"/>
    <property type="match status" value="1"/>
</dbReference>
<feature type="chain" id="PRO_5045640138" evidence="4">
    <location>
        <begin position="24"/>
        <end position="471"/>
    </location>
</feature>
<feature type="domain" description="N-acetylglucosamine binding protein A" evidence="6">
    <location>
        <begin position="200"/>
        <end position="298"/>
    </location>
</feature>
<evidence type="ECO:0000313" key="8">
    <source>
        <dbReference type="EMBL" id="MBZ6065864.1"/>
    </source>
</evidence>
<feature type="domain" description="Chitin-binding type-4" evidence="5">
    <location>
        <begin position="24"/>
        <end position="187"/>
    </location>
</feature>
<dbReference type="PANTHER" id="PTHR34823">
    <property type="entry name" value="GLCNAC-BINDING PROTEIN A"/>
    <property type="match status" value="1"/>
</dbReference>
<evidence type="ECO:0000259" key="6">
    <source>
        <dbReference type="Pfam" id="PF18416"/>
    </source>
</evidence>
<dbReference type="InterPro" id="IPR041029">
    <property type="entry name" value="GbpA_2"/>
</dbReference>
<name>A0ABS7VAD8_9GAMM</name>
<dbReference type="Pfam" id="PF18416">
    <property type="entry name" value="GbpA_2"/>
    <property type="match status" value="1"/>
</dbReference>
<dbReference type="PANTHER" id="PTHR34823:SF1">
    <property type="entry name" value="CHITIN-BINDING TYPE-4 DOMAIN-CONTAINING PROTEIN"/>
    <property type="match status" value="1"/>
</dbReference>
<dbReference type="Proteomes" id="UP000774958">
    <property type="component" value="Unassembled WGS sequence"/>
</dbReference>
<evidence type="ECO:0000256" key="3">
    <source>
        <dbReference type="ARBA" id="ARBA00022729"/>
    </source>
</evidence>
<dbReference type="RefSeq" id="WP_224162453.1">
    <property type="nucleotide sequence ID" value="NZ_JAIRBT010000006.1"/>
</dbReference>
<dbReference type="Gene3D" id="2.60.40.2550">
    <property type="match status" value="1"/>
</dbReference>
<dbReference type="CDD" id="cd21177">
    <property type="entry name" value="LPMO_AA10"/>
    <property type="match status" value="1"/>
</dbReference>
<comment type="caution">
    <text evidence="8">The sequence shown here is derived from an EMBL/GenBank/DDBJ whole genome shotgun (WGS) entry which is preliminary data.</text>
</comment>
<keyword evidence="1" id="KW-0964">Secreted</keyword>
<evidence type="ECO:0000256" key="1">
    <source>
        <dbReference type="ARBA" id="ARBA00022525"/>
    </source>
</evidence>
<feature type="domain" description="GlcNAc-binding protein A third" evidence="7">
    <location>
        <begin position="308"/>
        <end position="400"/>
    </location>
</feature>
<keyword evidence="2" id="KW-0147">Chitin-binding</keyword>
<dbReference type="InterPro" id="IPR014756">
    <property type="entry name" value="Ig_E-set"/>
</dbReference>
<evidence type="ECO:0000313" key="9">
    <source>
        <dbReference type="Proteomes" id="UP000774958"/>
    </source>
</evidence>
<sequence length="471" mass="51670">MTATHLRALALLCTLGISSAVVAHGYISTPESRNALCKSGGNIQCGAIQWEPQSLEAPSGFPQGGPPDGQIASAGHPQFGELNAQTSDRWTKREVSAGPLAITWTFTANHVTRNWRYYLTRPEWDPNRPLTRDAFEPTPFCVIDGGMKQPPKVMTHACTLPERSGYQLILGVWEVGDTSNSFYNLIDARFRGGEPPSSSWQQGGAIYPSLDLEIGDRVLTRVFDANGERADLQTTLTIASEEQGQKNNWAHALASRINAEQVNIRAGQQGSDGTFNPVYGQNLLYLKQGSGLERVEIQVEQQQPPLEQSLSIGTLPSDHLLNEGKLTLDFIVTVRGEMTVTATLYDHGGVARGEVSQELSNEQRTLSLALEGLSAGHHQLVVKGIPKKGGDALQQTADLMFSEVGQSYDYRFPEGLKRYEAGTRVLQPKDGQIYRCKPFPYSGYCTQWTSSATQYEPGSGSHWQSAWDKVN</sequence>
<evidence type="ECO:0000256" key="2">
    <source>
        <dbReference type="ARBA" id="ARBA00022669"/>
    </source>
</evidence>